<dbReference type="InterPro" id="IPR018598">
    <property type="entry name" value="DUF2027"/>
</dbReference>
<protein>
    <submittedName>
        <fullName evidence="2">DNA mismatch repair protein</fullName>
    </submittedName>
</protein>
<accession>A0A096C7Q2</accession>
<feature type="domain" description="Smr" evidence="1">
    <location>
        <begin position="342"/>
        <end position="406"/>
    </location>
</feature>
<name>A0A096C7Q2_9BACT</name>
<dbReference type="InterPro" id="IPR002625">
    <property type="entry name" value="Smr_dom"/>
</dbReference>
<dbReference type="InterPro" id="IPR036063">
    <property type="entry name" value="Smr_dom_sf"/>
</dbReference>
<dbReference type="EMBL" id="JRNS01000240">
    <property type="protein sequence ID" value="KGF50957.1"/>
    <property type="molecule type" value="Genomic_DNA"/>
</dbReference>
<dbReference type="Gene3D" id="2.60.40.1600">
    <property type="entry name" value="Smr-associated-like"/>
    <property type="match status" value="1"/>
</dbReference>
<evidence type="ECO:0000313" key="3">
    <source>
        <dbReference type="Proteomes" id="UP000029578"/>
    </source>
</evidence>
<dbReference type="SUPFAM" id="SSF158949">
    <property type="entry name" value="Smr-associated domain-like"/>
    <property type="match status" value="1"/>
</dbReference>
<dbReference type="Pfam" id="PF09640">
    <property type="entry name" value="DUF2027"/>
    <property type="match status" value="1"/>
</dbReference>
<evidence type="ECO:0000259" key="1">
    <source>
        <dbReference type="PROSITE" id="PS50828"/>
    </source>
</evidence>
<dbReference type="Gene3D" id="3.30.1370.110">
    <property type="match status" value="1"/>
</dbReference>
<dbReference type="Proteomes" id="UP000029578">
    <property type="component" value="Unassembled WGS sequence"/>
</dbReference>
<dbReference type="InterPro" id="IPR036781">
    <property type="entry name" value="Smr_assoc-like_sf"/>
</dbReference>
<evidence type="ECO:0000313" key="2">
    <source>
        <dbReference type="EMBL" id="KGF50957.1"/>
    </source>
</evidence>
<organism evidence="2 3">
    <name type="scientific">Prevotella melaninogenica DNF00666</name>
    <dbReference type="NCBI Taxonomy" id="1401073"/>
    <lineage>
        <taxon>Bacteria</taxon>
        <taxon>Pseudomonadati</taxon>
        <taxon>Bacteroidota</taxon>
        <taxon>Bacteroidia</taxon>
        <taxon>Bacteroidales</taxon>
        <taxon>Prevotellaceae</taxon>
        <taxon>Prevotella</taxon>
    </lineage>
</organism>
<dbReference type="PROSITE" id="PS50828">
    <property type="entry name" value="SMR"/>
    <property type="match status" value="1"/>
</dbReference>
<dbReference type="AlphaFoldDB" id="A0A096C7Q2"/>
<reference evidence="2 3" key="1">
    <citation type="submission" date="2014-07" db="EMBL/GenBank/DDBJ databases">
        <authorList>
            <person name="McCorrison J."/>
            <person name="Sanka R."/>
            <person name="Torralba M."/>
            <person name="Gillis M."/>
            <person name="Haft D.H."/>
            <person name="Methe B."/>
            <person name="Sutton G."/>
            <person name="Nelson K.E."/>
        </authorList>
    </citation>
    <scope>NUCLEOTIDE SEQUENCE [LARGE SCALE GENOMIC DNA]</scope>
    <source>
        <strain evidence="2 3">DNF00666</strain>
    </source>
</reference>
<dbReference type="Pfam" id="PF01713">
    <property type="entry name" value="Smr"/>
    <property type="match status" value="1"/>
</dbReference>
<dbReference type="RefSeq" id="WP_036863451.1">
    <property type="nucleotide sequence ID" value="NZ_JRNS01000240.1"/>
</dbReference>
<proteinExistence type="predicted"/>
<gene>
    <name evidence="2" type="ORF">HMPREF0661_04205</name>
</gene>
<sequence length="406" mass="46528">MKIGDKVRFLSSTGGGVIAGFKGKIVLVEDEDGFQIPTPANEVVVVEDAATDRAKLRIDQQQRKMEKGEDTRSIKQRLTATGAEEEEVGEYWRDVDADIEPDDDPSVNFEAPVRERVGGDELSIYLAFTPTDIKNLTTTHFKSYLVNDSNYYVHFSYSLKQEDKWVLKAIGELEPNMKLLIEDFTLADLNDMLQGCVQLHSYKKDKPFALKPTCDLQVKIDAVKFYKLNTFHESVFFEQPALIYTLIEKDKPAQHPMFEPLTRKGEDEATEKLKVGYASPSRLSEEEIDKKTEKLSKRYKFERKKPAKQILSNDKIIIDLHADELLETTAGMTAADIIEYQLDVFRRTLEQYKAHRGKKLIFIHGKGEGVLRHAIIHELNYKYKHYSYQDASFCEYGYGATQVTIK</sequence>
<comment type="caution">
    <text evidence="2">The sequence shown here is derived from an EMBL/GenBank/DDBJ whole genome shotgun (WGS) entry which is preliminary data.</text>
</comment>